<dbReference type="InterPro" id="IPR041656">
    <property type="entry name" value="TPR_5"/>
</dbReference>
<organism evidence="3 5">
    <name type="scientific">Superficieibacter electus</name>
    <dbReference type="NCBI Taxonomy" id="2022662"/>
    <lineage>
        <taxon>Bacteria</taxon>
        <taxon>Pseudomonadati</taxon>
        <taxon>Pseudomonadota</taxon>
        <taxon>Gammaproteobacteria</taxon>
        <taxon>Enterobacterales</taxon>
        <taxon>Enterobacteriaceae</taxon>
        <taxon>Superficieibacter</taxon>
    </lineage>
</organism>
<evidence type="ECO:0000313" key="2">
    <source>
        <dbReference type="EMBL" id="POP42311.1"/>
    </source>
</evidence>
<dbReference type="AlphaFoldDB" id="A0A2P5GVC1"/>
<dbReference type="Gene3D" id="1.25.40.10">
    <property type="entry name" value="Tetratricopeptide repeat domain"/>
    <property type="match status" value="1"/>
</dbReference>
<evidence type="ECO:0000313" key="3">
    <source>
        <dbReference type="EMBL" id="POP50500.1"/>
    </source>
</evidence>
<dbReference type="InterPro" id="IPR011990">
    <property type="entry name" value="TPR-like_helical_dom_sf"/>
</dbReference>
<proteinExistence type="predicted"/>
<dbReference type="EMBL" id="PQGD01000002">
    <property type="protein sequence ID" value="POP50500.1"/>
    <property type="molecule type" value="Genomic_DNA"/>
</dbReference>
<comment type="caution">
    <text evidence="3">The sequence shown here is derived from an EMBL/GenBank/DDBJ whole genome shotgun (WGS) entry which is preliminary data.</text>
</comment>
<evidence type="ECO:0000313" key="4">
    <source>
        <dbReference type="Proteomes" id="UP000237073"/>
    </source>
</evidence>
<dbReference type="Proteomes" id="UP000247005">
    <property type="component" value="Unassembled WGS sequence"/>
</dbReference>
<evidence type="ECO:0000259" key="1">
    <source>
        <dbReference type="Pfam" id="PF12688"/>
    </source>
</evidence>
<sequence>MDHRLQTAIALRKKGEYEKSRQQLKTLLGEPALTAQAQLNIAWSYDNEGHEREAEHWYICALETGLEGDDEFEAKFGLASTRRCLGSYDQARTLFEDIIRQWPLATEVWPFYALCLHNLGEHERAVSMLLTCIAQSPDIRTRPYVKALEQYAQNPNQRWS</sequence>
<dbReference type="Pfam" id="PF12688">
    <property type="entry name" value="TPR_5"/>
    <property type="match status" value="1"/>
</dbReference>
<evidence type="ECO:0000313" key="5">
    <source>
        <dbReference type="Proteomes" id="UP000247005"/>
    </source>
</evidence>
<keyword evidence="4" id="KW-1185">Reference proteome</keyword>
<gene>
    <name evidence="3" type="ORF">CHU32_03490</name>
    <name evidence="2" type="ORF">CHU33_19775</name>
</gene>
<protein>
    <submittedName>
        <fullName evidence="3">Anaphase-promoting complex, cyclosome, subunit 3 family protein</fullName>
    </submittedName>
</protein>
<dbReference type="OrthoDB" id="193829at2"/>
<dbReference type="EMBL" id="PQGE01000020">
    <property type="protein sequence ID" value="POP42311.1"/>
    <property type="molecule type" value="Genomic_DNA"/>
</dbReference>
<dbReference type="Proteomes" id="UP000237073">
    <property type="component" value="Unassembled WGS sequence"/>
</dbReference>
<dbReference type="RefSeq" id="WP_103677781.1">
    <property type="nucleotide sequence ID" value="NZ_PQGD01000002.1"/>
</dbReference>
<dbReference type="SUPFAM" id="SSF48452">
    <property type="entry name" value="TPR-like"/>
    <property type="match status" value="1"/>
</dbReference>
<reference evidence="4 5" key="1">
    <citation type="submission" date="2018-01" db="EMBL/GenBank/DDBJ databases">
        <title>Superficieibacter electus gen. nov., sp. nov., an extended-spectrum beta-lactamase possessing member of the Enterobacteriaceae family, isolated from intensive care unit surfaces.</title>
        <authorList>
            <person name="Potter R.F."/>
            <person name="D'Souza A.W."/>
        </authorList>
    </citation>
    <scope>NUCLEOTIDE SEQUENCE [LARGE SCALE GENOMIC DNA]</scope>
    <source>
        <strain evidence="3 5">BP-1</strain>
        <strain evidence="2 4">BP-2</strain>
    </source>
</reference>
<feature type="domain" description="Tetratrico peptide repeat group 5" evidence="1">
    <location>
        <begin position="37"/>
        <end position="153"/>
    </location>
</feature>
<accession>A0A2P5GVC1</accession>
<name>A0A2P5GVC1_9ENTR</name>